<proteinExistence type="predicted"/>
<accession>A0A558EWB4</accession>
<feature type="region of interest" description="Disordered" evidence="1">
    <location>
        <begin position="614"/>
        <end position="636"/>
    </location>
</feature>
<keyword evidence="3" id="KW-0067">ATP-binding</keyword>
<dbReference type="InterPro" id="IPR038475">
    <property type="entry name" value="RecG_C_sf"/>
</dbReference>
<dbReference type="Pfam" id="PF13749">
    <property type="entry name" value="HATPase_c_4"/>
    <property type="match status" value="1"/>
</dbReference>
<gene>
    <name evidence="3" type="ORF">FHP89_11680</name>
</gene>
<dbReference type="InterPro" id="IPR038461">
    <property type="entry name" value="Schlafen_AlbA_2_dom_sf"/>
</dbReference>
<keyword evidence="3" id="KW-0547">Nucleotide-binding</keyword>
<dbReference type="Gene3D" id="3.30.950.30">
    <property type="entry name" value="Schlafen, AAA domain"/>
    <property type="match status" value="1"/>
</dbReference>
<protein>
    <submittedName>
        <fullName evidence="3">ATP-dependent DNA helicase RecG</fullName>
    </submittedName>
</protein>
<keyword evidence="3" id="KW-0378">Hydrolase</keyword>
<evidence type="ECO:0000313" key="3">
    <source>
        <dbReference type="EMBL" id="TVO76115.1"/>
    </source>
</evidence>
<dbReference type="GO" id="GO:0004386">
    <property type="term" value="F:helicase activity"/>
    <property type="evidence" value="ECO:0007669"/>
    <property type="project" value="UniProtKB-KW"/>
</dbReference>
<dbReference type="PANTHER" id="PTHR30595:SF6">
    <property type="entry name" value="SCHLAFEN ALBA-2 DOMAIN-CONTAINING PROTEIN"/>
    <property type="match status" value="1"/>
</dbReference>
<feature type="compositionally biased region" description="Basic and acidic residues" evidence="1">
    <location>
        <begin position="625"/>
        <end position="636"/>
    </location>
</feature>
<dbReference type="Proteomes" id="UP000318349">
    <property type="component" value="Unassembled WGS sequence"/>
</dbReference>
<dbReference type="InterPro" id="IPR007421">
    <property type="entry name" value="Schlafen_AlbA_2_dom"/>
</dbReference>
<evidence type="ECO:0000256" key="1">
    <source>
        <dbReference type="SAM" id="MobiDB-lite"/>
    </source>
</evidence>
<dbReference type="AlphaFoldDB" id="A0A558EWB4"/>
<dbReference type="Pfam" id="PF04326">
    <property type="entry name" value="SLFN_AlbA_2"/>
    <property type="match status" value="1"/>
</dbReference>
<dbReference type="PANTHER" id="PTHR30595">
    <property type="entry name" value="GLPR-RELATED TRANSCRIPTIONAL REPRESSOR"/>
    <property type="match status" value="1"/>
</dbReference>
<name>A0A558EWB4_9RHOO</name>
<feature type="domain" description="Schlafen AlbA-2" evidence="2">
    <location>
        <begin position="16"/>
        <end position="144"/>
    </location>
</feature>
<dbReference type="Gene3D" id="3.30.565.60">
    <property type="match status" value="1"/>
</dbReference>
<evidence type="ECO:0000313" key="4">
    <source>
        <dbReference type="Proteomes" id="UP000318349"/>
    </source>
</evidence>
<comment type="caution">
    <text evidence="3">The sequence shown here is derived from an EMBL/GenBank/DDBJ whole genome shotgun (WGS) entry which is preliminary data.</text>
</comment>
<keyword evidence="3" id="KW-0347">Helicase</keyword>
<reference evidence="3 4" key="1">
    <citation type="submission" date="2019-07" db="EMBL/GenBank/DDBJ databases">
        <title>The pathways for chlorine oxyanion respiration interact through the shared metabolite chlorate.</title>
        <authorList>
            <person name="Barnum T.P."/>
            <person name="Cheng Y."/>
            <person name="Hill K.A."/>
            <person name="Lucas L.N."/>
            <person name="Carlson H.K."/>
            <person name="Coates J.D."/>
        </authorList>
    </citation>
    <scope>NUCLEOTIDE SEQUENCE [LARGE SCALE GENOMIC DNA]</scope>
    <source>
        <strain evidence="3 4">SFB-1</strain>
    </source>
</reference>
<evidence type="ECO:0000259" key="2">
    <source>
        <dbReference type="Pfam" id="PF04326"/>
    </source>
</evidence>
<organism evidence="3 4">
    <name type="scientific">Denitromonas halophila</name>
    <dbReference type="NCBI Taxonomy" id="1629404"/>
    <lineage>
        <taxon>Bacteria</taxon>
        <taxon>Pseudomonadati</taxon>
        <taxon>Pseudomonadota</taxon>
        <taxon>Betaproteobacteria</taxon>
        <taxon>Rhodocyclales</taxon>
        <taxon>Zoogloeaceae</taxon>
        <taxon>Denitromonas</taxon>
    </lineage>
</organism>
<sequence length="636" mass="70307">MRSAAELFAELNAVDESTRIEAKRASELGKSVMQTVIAFANEPGLDGGYLLLGAEWFTNEKGDTVYRAAGLPDPDKVQRDLASQCASMLNVALRPEMQPETVDGQTVLVVYVPEADVTQKPVYLKATGLPRGAYRRIGSTDQHCVDEDLWVLRGESQPAHGPDQSILSDARLDDLDPAAIAAYRRERARINPQAEELGYGDEDMLEALGVLRRMDGHLLPTLAGIVIFGKPLALRRLLPMVRIDYIRVPGNEWVEDPENRFQSIDIRKPLLLALPQAEASIIDELPKGFRLPEGQLHSVQEPVLPRKVIREALANAAMHRNYQQHSPTQIIRYSNRIEIRNVGYSLKEPAQLGSPGSRLRNPTIAAVLHDLHLAEAKGTGIRAMRRLAAEAGLPLPEFHSDRQANEFKLTLFLHNLLTEEDHAWLRGFTGNGLSAEEAKVLIYARETGAVDNTACRDFCGLDTLAASLVLRRLRDRGLLEKQGAGSRTYYTLKSADRAEARNATQRELPLEIPTSPAGAAGDSGNPHKLDEQSPQALVGIPEALRLRIQAAGKKPRQATVRELLRDLCALRAYTAQELCQVLGRSDARELARLHLKPMREAGVLTLLYPESEKHPHQAYRTVGAEGEHEKEQGGDD</sequence>
<dbReference type="EMBL" id="VMNI01000010">
    <property type="protein sequence ID" value="TVO76115.1"/>
    <property type="molecule type" value="Genomic_DNA"/>
</dbReference>